<dbReference type="GO" id="GO:0009611">
    <property type="term" value="P:response to wounding"/>
    <property type="evidence" value="ECO:0007669"/>
    <property type="project" value="UniProtKB-UniRule"/>
</dbReference>
<protein>
    <recommendedName>
        <fullName evidence="2">Protein TIFY</fullName>
    </recommendedName>
    <alternativeName>
        <fullName evidence="2">Jasmonate ZIM domain-containing protein</fullName>
    </alternativeName>
</protein>
<name>A0AAV8TU63_9ROSI</name>
<dbReference type="Pfam" id="PF09425">
    <property type="entry name" value="Jas_motif"/>
    <property type="match status" value="1"/>
</dbReference>
<reference evidence="4 5" key="1">
    <citation type="submission" date="2021-09" db="EMBL/GenBank/DDBJ databases">
        <title>Genomic insights and catalytic innovation underlie evolution of tropane alkaloids biosynthesis.</title>
        <authorList>
            <person name="Wang Y.-J."/>
            <person name="Tian T."/>
            <person name="Huang J.-P."/>
            <person name="Huang S.-X."/>
        </authorList>
    </citation>
    <scope>NUCLEOTIDE SEQUENCE [LARGE SCALE GENOMIC DNA]</scope>
    <source>
        <strain evidence="4">KIB-2018</strain>
        <tissue evidence="4">Leaf</tissue>
    </source>
</reference>
<comment type="function">
    <text evidence="2">Repressor of jasmonate responses.</text>
</comment>
<dbReference type="GO" id="GO:2000022">
    <property type="term" value="P:regulation of jasmonic acid mediated signaling pathway"/>
    <property type="evidence" value="ECO:0007669"/>
    <property type="project" value="UniProtKB-UniRule"/>
</dbReference>
<keyword evidence="5" id="KW-1185">Reference proteome</keyword>
<dbReference type="Proteomes" id="UP001159364">
    <property type="component" value="Linkage Group LG03"/>
</dbReference>
<dbReference type="InterPro" id="IPR040390">
    <property type="entry name" value="TIFY/JAZ"/>
</dbReference>
<dbReference type="AlphaFoldDB" id="A0AAV8TU63"/>
<comment type="similarity">
    <text evidence="1 2">Belongs to the TIFY/JAZ family.</text>
</comment>
<feature type="domain" description="Tify" evidence="3">
    <location>
        <begin position="13"/>
        <end position="47"/>
    </location>
</feature>
<dbReference type="EMBL" id="JAIWQS010000003">
    <property type="protein sequence ID" value="KAJ8770323.1"/>
    <property type="molecule type" value="Genomic_DNA"/>
</dbReference>
<dbReference type="InterPro" id="IPR018467">
    <property type="entry name" value="CCT_CS"/>
</dbReference>
<keyword evidence="2" id="KW-1184">Jasmonic acid signaling pathway</keyword>
<dbReference type="GO" id="GO:0005634">
    <property type="term" value="C:nucleus"/>
    <property type="evidence" value="ECO:0007669"/>
    <property type="project" value="UniProtKB-SubCell"/>
</dbReference>
<dbReference type="Pfam" id="PF06200">
    <property type="entry name" value="tify"/>
    <property type="match status" value="1"/>
</dbReference>
<accession>A0AAV8TU63</accession>
<dbReference type="PROSITE" id="PS51320">
    <property type="entry name" value="TIFY"/>
    <property type="match status" value="1"/>
</dbReference>
<dbReference type="GO" id="GO:0031347">
    <property type="term" value="P:regulation of defense response"/>
    <property type="evidence" value="ECO:0007669"/>
    <property type="project" value="UniProtKB-UniRule"/>
</dbReference>
<comment type="caution">
    <text evidence="4">The sequence shown here is derived from an EMBL/GenBank/DDBJ whole genome shotgun (WGS) entry which is preliminary data.</text>
</comment>
<organism evidence="4 5">
    <name type="scientific">Erythroxylum novogranatense</name>
    <dbReference type="NCBI Taxonomy" id="1862640"/>
    <lineage>
        <taxon>Eukaryota</taxon>
        <taxon>Viridiplantae</taxon>
        <taxon>Streptophyta</taxon>
        <taxon>Embryophyta</taxon>
        <taxon>Tracheophyta</taxon>
        <taxon>Spermatophyta</taxon>
        <taxon>Magnoliopsida</taxon>
        <taxon>eudicotyledons</taxon>
        <taxon>Gunneridae</taxon>
        <taxon>Pentapetalae</taxon>
        <taxon>rosids</taxon>
        <taxon>fabids</taxon>
        <taxon>Malpighiales</taxon>
        <taxon>Erythroxylaceae</taxon>
        <taxon>Erythroxylum</taxon>
    </lineage>
</organism>
<evidence type="ECO:0000259" key="3">
    <source>
        <dbReference type="PROSITE" id="PS51320"/>
    </source>
</evidence>
<evidence type="ECO:0000256" key="2">
    <source>
        <dbReference type="RuleBase" id="RU369065"/>
    </source>
</evidence>
<evidence type="ECO:0000313" key="5">
    <source>
        <dbReference type="Proteomes" id="UP001159364"/>
    </source>
</evidence>
<dbReference type="InterPro" id="IPR010399">
    <property type="entry name" value="Tify_dom"/>
</dbReference>
<dbReference type="PANTHER" id="PTHR33077:SF17">
    <property type="entry name" value="PROTEIN TIFY 5B"/>
    <property type="match status" value="1"/>
</dbReference>
<evidence type="ECO:0000256" key="1">
    <source>
        <dbReference type="ARBA" id="ARBA00008614"/>
    </source>
</evidence>
<proteinExistence type="inferred from homology"/>
<keyword evidence="2" id="KW-0539">Nucleus</keyword>
<comment type="subcellular location">
    <subcellularLocation>
        <location evidence="2">Nucleus</location>
    </subcellularLocation>
</comment>
<gene>
    <name evidence="4" type="ORF">K2173_014933</name>
</gene>
<dbReference type="PANTHER" id="PTHR33077">
    <property type="entry name" value="PROTEIN TIFY 4A-RELATED-RELATED"/>
    <property type="match status" value="1"/>
</dbReference>
<sequence length="100" mass="11463">MKRDSSLDPVNPSTVRQQQVAIVYNGRVNVLDITELQARAIIWLASREMDQRINTGRSNITTVPLHYQLYSPPGLSLKRSLQRFLQKRKRRAGAATPYNK</sequence>
<comment type="domain">
    <text evidence="2">The jas domain is required for interaction with COI1.</text>
</comment>
<evidence type="ECO:0000313" key="4">
    <source>
        <dbReference type="EMBL" id="KAJ8770323.1"/>
    </source>
</evidence>